<evidence type="ECO:0000313" key="2">
    <source>
        <dbReference type="Proteomes" id="UP000234681"/>
    </source>
</evidence>
<dbReference type="Proteomes" id="UP000234681">
    <property type="component" value="Chromosome 14"/>
</dbReference>
<protein>
    <submittedName>
        <fullName evidence="1">RCG37876</fullName>
    </submittedName>
</protein>
<accession>A6K639</accession>
<name>A6K639_RAT</name>
<reference evidence="2" key="1">
    <citation type="submission" date="2005-09" db="EMBL/GenBank/DDBJ databases">
        <authorList>
            <person name="Mural R.J."/>
            <person name="Li P.W."/>
            <person name="Adams M.D."/>
            <person name="Amanatides P.G."/>
            <person name="Baden-Tillson H."/>
            <person name="Barnstead M."/>
            <person name="Chin S.H."/>
            <person name="Dew I."/>
            <person name="Evans C.A."/>
            <person name="Ferriera S."/>
            <person name="Flanigan M."/>
            <person name="Fosler C."/>
            <person name="Glodek A."/>
            <person name="Gu Z."/>
            <person name="Holt R.A."/>
            <person name="Jennings D."/>
            <person name="Kraft C.L."/>
            <person name="Lu F."/>
            <person name="Nguyen T."/>
            <person name="Nusskern D.R."/>
            <person name="Pfannkoch C.M."/>
            <person name="Sitter C."/>
            <person name="Sutton G.G."/>
            <person name="Venter J.C."/>
            <person name="Wang Z."/>
            <person name="Woodage T."/>
            <person name="Zheng X.H."/>
            <person name="Zhong F."/>
        </authorList>
    </citation>
    <scope>NUCLEOTIDE SEQUENCE [LARGE SCALE GENOMIC DNA]</scope>
    <source>
        <strain>BN</strain>
        <strain evidence="2">Sprague-Dawley</strain>
    </source>
</reference>
<sequence length="109" mass="11674">MRSGHTGIPSAASSLPVALTHLKLERHHHTSGTACLRLPSRPDIAHWVSLLPPPPLCSNLLGGSSALRMPGVELKSRIEVPPHHSLLSEVGTAPSFEKWKAKRSLLGSL</sequence>
<dbReference type="AlphaFoldDB" id="A6K639"/>
<proteinExistence type="predicted"/>
<organism evidence="1 2">
    <name type="scientific">Rattus norvegicus</name>
    <name type="common">Rat</name>
    <dbReference type="NCBI Taxonomy" id="10116"/>
    <lineage>
        <taxon>Eukaryota</taxon>
        <taxon>Metazoa</taxon>
        <taxon>Chordata</taxon>
        <taxon>Craniata</taxon>
        <taxon>Vertebrata</taxon>
        <taxon>Euteleostomi</taxon>
        <taxon>Mammalia</taxon>
        <taxon>Eutheria</taxon>
        <taxon>Euarchontoglires</taxon>
        <taxon>Glires</taxon>
        <taxon>Rodentia</taxon>
        <taxon>Myomorpha</taxon>
        <taxon>Muroidea</taxon>
        <taxon>Muridae</taxon>
        <taxon>Murinae</taxon>
        <taxon>Rattus</taxon>
    </lineage>
</organism>
<dbReference type="EMBL" id="CH474022">
    <property type="protein sequence ID" value="EDL99607.1"/>
    <property type="molecule type" value="Genomic_DNA"/>
</dbReference>
<evidence type="ECO:0000313" key="1">
    <source>
        <dbReference type="EMBL" id="EDL99607.1"/>
    </source>
</evidence>
<gene>
    <name evidence="1" type="ORF">rCG_37876</name>
</gene>